<evidence type="ECO:0000256" key="1">
    <source>
        <dbReference type="SAM" id="SignalP"/>
    </source>
</evidence>
<reference evidence="4" key="1">
    <citation type="submission" date="2017-02" db="UniProtKB">
        <authorList>
            <consortium name="WormBaseParasite"/>
        </authorList>
    </citation>
    <scope>IDENTIFICATION</scope>
</reference>
<keyword evidence="3" id="KW-1185">Reference proteome</keyword>
<protein>
    <submittedName>
        <fullName evidence="4">Secreted protein</fullName>
    </submittedName>
</protein>
<dbReference type="EMBL" id="UZAF01020097">
    <property type="protein sequence ID" value="VDO66353.1"/>
    <property type="molecule type" value="Genomic_DNA"/>
</dbReference>
<feature type="chain" id="PRO_5043124157" evidence="1">
    <location>
        <begin position="21"/>
        <end position="73"/>
    </location>
</feature>
<dbReference type="WBParaSite" id="HPLM_0001768601-mRNA-1">
    <property type="protein sequence ID" value="HPLM_0001768601-mRNA-1"/>
    <property type="gene ID" value="HPLM_0001768601"/>
</dbReference>
<reference evidence="2 3" key="2">
    <citation type="submission" date="2018-11" db="EMBL/GenBank/DDBJ databases">
        <authorList>
            <consortium name="Pathogen Informatics"/>
        </authorList>
    </citation>
    <scope>NUCLEOTIDE SEQUENCE [LARGE SCALE GENOMIC DNA]</scope>
    <source>
        <strain evidence="2 3">MHpl1</strain>
    </source>
</reference>
<proteinExistence type="predicted"/>
<dbReference type="Proteomes" id="UP000268014">
    <property type="component" value="Unassembled WGS sequence"/>
</dbReference>
<name>A0A0N4X0B5_HAEPC</name>
<accession>A0A0N4X0B5</accession>
<evidence type="ECO:0000313" key="4">
    <source>
        <dbReference type="WBParaSite" id="HPLM_0001768601-mRNA-1"/>
    </source>
</evidence>
<evidence type="ECO:0000313" key="3">
    <source>
        <dbReference type="Proteomes" id="UP000268014"/>
    </source>
</evidence>
<sequence length="73" mass="8475">MHHFARILTILFLALLGVFAQQQYDEVSIFIKSYSEARPFQKTKIHLLTFNGTQTTSQNEIDQGWKKNFASIL</sequence>
<gene>
    <name evidence="2" type="ORF">HPLM_LOCUS17678</name>
</gene>
<feature type="signal peptide" evidence="1">
    <location>
        <begin position="1"/>
        <end position="20"/>
    </location>
</feature>
<dbReference type="AlphaFoldDB" id="A0A0N4X0B5"/>
<organism evidence="4">
    <name type="scientific">Haemonchus placei</name>
    <name type="common">Barber's pole worm</name>
    <dbReference type="NCBI Taxonomy" id="6290"/>
    <lineage>
        <taxon>Eukaryota</taxon>
        <taxon>Metazoa</taxon>
        <taxon>Ecdysozoa</taxon>
        <taxon>Nematoda</taxon>
        <taxon>Chromadorea</taxon>
        <taxon>Rhabditida</taxon>
        <taxon>Rhabditina</taxon>
        <taxon>Rhabditomorpha</taxon>
        <taxon>Strongyloidea</taxon>
        <taxon>Trichostrongylidae</taxon>
        <taxon>Haemonchus</taxon>
    </lineage>
</organism>
<keyword evidence="1" id="KW-0732">Signal</keyword>
<evidence type="ECO:0000313" key="2">
    <source>
        <dbReference type="EMBL" id="VDO66353.1"/>
    </source>
</evidence>